<protein>
    <submittedName>
        <fullName evidence="3">Uncharacterized protein</fullName>
    </submittedName>
</protein>
<dbReference type="AlphaFoldDB" id="A0A177WEY3"/>
<evidence type="ECO:0000256" key="2">
    <source>
        <dbReference type="SAM" id="MobiDB-lite"/>
    </source>
</evidence>
<dbReference type="OrthoDB" id="2162884at2759"/>
<evidence type="ECO:0000313" key="3">
    <source>
        <dbReference type="EMBL" id="OAJ38244.1"/>
    </source>
</evidence>
<dbReference type="EMBL" id="DS022301">
    <property type="protein sequence ID" value="OAJ38244.1"/>
    <property type="molecule type" value="Genomic_DNA"/>
</dbReference>
<feature type="compositionally biased region" description="Polar residues" evidence="2">
    <location>
        <begin position="679"/>
        <end position="691"/>
    </location>
</feature>
<feature type="region of interest" description="Disordered" evidence="2">
    <location>
        <begin position="596"/>
        <end position="615"/>
    </location>
</feature>
<feature type="region of interest" description="Disordered" evidence="2">
    <location>
        <begin position="670"/>
        <end position="691"/>
    </location>
</feature>
<feature type="region of interest" description="Disordered" evidence="2">
    <location>
        <begin position="522"/>
        <end position="542"/>
    </location>
</feature>
<keyword evidence="1" id="KW-0175">Coiled coil</keyword>
<feature type="compositionally biased region" description="Basic and acidic residues" evidence="2">
    <location>
        <begin position="425"/>
        <end position="444"/>
    </location>
</feature>
<evidence type="ECO:0000313" key="4">
    <source>
        <dbReference type="Proteomes" id="UP000077115"/>
    </source>
</evidence>
<organism evidence="3 4">
    <name type="scientific">Batrachochytrium dendrobatidis (strain JEL423)</name>
    <dbReference type="NCBI Taxonomy" id="403673"/>
    <lineage>
        <taxon>Eukaryota</taxon>
        <taxon>Fungi</taxon>
        <taxon>Fungi incertae sedis</taxon>
        <taxon>Chytridiomycota</taxon>
        <taxon>Chytridiomycota incertae sedis</taxon>
        <taxon>Chytridiomycetes</taxon>
        <taxon>Rhizophydiales</taxon>
        <taxon>Rhizophydiales incertae sedis</taxon>
        <taxon>Batrachochytrium</taxon>
    </lineage>
</organism>
<gene>
    <name evidence="3" type="ORF">BDEG_22193</name>
</gene>
<sequence>MNGRRLSVYTNMSSIQDLDPAAVSRMWALEDQLVTTQDFLAEQLEARKQLERELANSKLEIDRMRTKLTLQTKDHQLSALNVDLFKPNSSGADIDDVTRISEVGLPGRYPLSPILDAEVNTNLPQQSIDASRQAVPNKSSFFSSFRLAQTSRRKSWQPVPFTQRHVLARHPSFQNLDCLAQDNDSEITYDDISDELTVARQMNFKYQKDLISLHDALDISLQFVLNNAEKVIWQSQTELLAIQQAVPEIGSSYSINPRPPLKWQDFWPMEYVERSWDQDSEYDSDVDMPPQDRDVKGDHFAWWRFQLDNGAFQGMRSVRRKISHGWELAQVDAKLADAAQEEKIRLKMQRHHDMHFKYYHSRPNVGHDPTYDTEYHDQIDLFDIEDIDSDDDVYSPSRPIVSYLAGDGNASHTLSSHQPFAIDTESNRLKDTNFKDNDSQKSDVDIGPLSQKSFELNNPAGNLYKNQNTSSPQGTISKQNQPKTMTGMASSLFSQTASWLKASSLAVDTKFVQRESLFADSSDTPKLGWFENEDRDQPPRSENLKQLRQRDSMLGLRWNDINELQSTPIIQRPLQSKNTDVTGSSVPMQILDVSNKDQNRNTSEIQDLGKPTDPLSRQSWLKSFQSAIATTKNSIANAASLPIYASSTAMPLVPTYAVGETTTDSLECVSGAKDDSMSKSRSTSQMTPTSTPVFEKSILNSGLDHEPYLPNTPSSGIVFKREIIPEESEFIE</sequence>
<evidence type="ECO:0000256" key="1">
    <source>
        <dbReference type="SAM" id="Coils"/>
    </source>
</evidence>
<proteinExistence type="predicted"/>
<name>A0A177WEY3_BATDL</name>
<reference evidence="3 4" key="1">
    <citation type="submission" date="2006-10" db="EMBL/GenBank/DDBJ databases">
        <title>The Genome Sequence of Batrachochytrium dendrobatidis JEL423.</title>
        <authorList>
            <consortium name="The Broad Institute Genome Sequencing Platform"/>
            <person name="Birren B."/>
            <person name="Lander E."/>
            <person name="Galagan J."/>
            <person name="Cuomo C."/>
            <person name="Devon K."/>
            <person name="Jaffe D."/>
            <person name="Butler J."/>
            <person name="Alvarez P."/>
            <person name="Gnerre S."/>
            <person name="Grabherr M."/>
            <person name="Kleber M."/>
            <person name="Mauceli E."/>
            <person name="Brockman W."/>
            <person name="Young S."/>
            <person name="LaButti K."/>
            <person name="Sykes S."/>
            <person name="DeCaprio D."/>
            <person name="Crawford M."/>
            <person name="Koehrsen M."/>
            <person name="Engels R."/>
            <person name="Montgomery P."/>
            <person name="Pearson M."/>
            <person name="Howarth C."/>
            <person name="Larson L."/>
            <person name="White J."/>
            <person name="O'Leary S."/>
            <person name="Kodira C."/>
            <person name="Zeng Q."/>
            <person name="Yandava C."/>
            <person name="Alvarado L."/>
            <person name="Longcore J."/>
            <person name="James T."/>
        </authorList>
    </citation>
    <scope>NUCLEOTIDE SEQUENCE [LARGE SCALE GENOMIC DNA]</scope>
    <source>
        <strain evidence="3 4">JEL423</strain>
    </source>
</reference>
<feature type="coiled-coil region" evidence="1">
    <location>
        <begin position="40"/>
        <end position="67"/>
    </location>
</feature>
<feature type="region of interest" description="Disordered" evidence="2">
    <location>
        <begin position="414"/>
        <end position="484"/>
    </location>
</feature>
<dbReference type="Proteomes" id="UP000077115">
    <property type="component" value="Unassembled WGS sequence"/>
</dbReference>
<accession>A0A177WEY3</accession>
<reference evidence="3 4" key="2">
    <citation type="submission" date="2016-05" db="EMBL/GenBank/DDBJ databases">
        <title>Lineage-specific infection strategies underlie the spectrum of fungal disease in amphibians.</title>
        <authorList>
            <person name="Cuomo C.A."/>
            <person name="Farrer R.A."/>
            <person name="James T."/>
            <person name="Longcore J."/>
            <person name="Birren B."/>
        </authorList>
    </citation>
    <scope>NUCLEOTIDE SEQUENCE [LARGE SCALE GENOMIC DNA]</scope>
    <source>
        <strain evidence="3 4">JEL423</strain>
    </source>
</reference>
<feature type="compositionally biased region" description="Polar residues" evidence="2">
    <location>
        <begin position="450"/>
        <end position="484"/>
    </location>
</feature>
<dbReference type="VEuPathDB" id="FungiDB:BDEG_22193"/>